<dbReference type="OrthoDB" id="10161766at2759"/>
<evidence type="ECO:0000313" key="5">
    <source>
        <dbReference type="Proteomes" id="UP000663879"/>
    </source>
</evidence>
<dbReference type="SUPFAM" id="SSF47473">
    <property type="entry name" value="EF-hand"/>
    <property type="match status" value="1"/>
</dbReference>
<name>A0A813WTR3_9BILA</name>
<organism evidence="4 5">
    <name type="scientific">Brachionus calyciflorus</name>
    <dbReference type="NCBI Taxonomy" id="104777"/>
    <lineage>
        <taxon>Eukaryota</taxon>
        <taxon>Metazoa</taxon>
        <taxon>Spiralia</taxon>
        <taxon>Gnathifera</taxon>
        <taxon>Rotifera</taxon>
        <taxon>Eurotatoria</taxon>
        <taxon>Monogononta</taxon>
        <taxon>Pseudotrocha</taxon>
        <taxon>Ploima</taxon>
        <taxon>Brachionidae</taxon>
        <taxon>Brachionus</taxon>
    </lineage>
</organism>
<feature type="domain" description="EF-hand" evidence="3">
    <location>
        <begin position="36"/>
        <end position="71"/>
    </location>
</feature>
<dbReference type="InterPro" id="IPR018247">
    <property type="entry name" value="EF_Hand_1_Ca_BS"/>
</dbReference>
<dbReference type="InterPro" id="IPR002048">
    <property type="entry name" value="EF_hand_dom"/>
</dbReference>
<proteinExistence type="predicted"/>
<evidence type="ECO:0000313" key="4">
    <source>
        <dbReference type="EMBL" id="CAF0860287.1"/>
    </source>
</evidence>
<evidence type="ECO:0000256" key="2">
    <source>
        <dbReference type="SAM" id="MobiDB-lite"/>
    </source>
</evidence>
<protein>
    <recommendedName>
        <fullName evidence="3">EF-hand domain-containing protein</fullName>
    </recommendedName>
</protein>
<dbReference type="AlphaFoldDB" id="A0A813WTR3"/>
<evidence type="ECO:0000259" key="3">
    <source>
        <dbReference type="PROSITE" id="PS50222"/>
    </source>
</evidence>
<comment type="caution">
    <text evidence="4">The sequence shown here is derived from an EMBL/GenBank/DDBJ whole genome shotgun (WGS) entry which is preliminary data.</text>
</comment>
<feature type="compositionally biased region" description="Pro residues" evidence="2">
    <location>
        <begin position="104"/>
        <end position="114"/>
    </location>
</feature>
<accession>A0A813WTR3</accession>
<evidence type="ECO:0000256" key="1">
    <source>
        <dbReference type="ARBA" id="ARBA00022837"/>
    </source>
</evidence>
<reference evidence="4" key="1">
    <citation type="submission" date="2021-02" db="EMBL/GenBank/DDBJ databases">
        <authorList>
            <person name="Nowell W R."/>
        </authorList>
    </citation>
    <scope>NUCLEOTIDE SEQUENCE</scope>
    <source>
        <strain evidence="4">Ploen Becks lab</strain>
    </source>
</reference>
<gene>
    <name evidence="4" type="ORF">OXX778_LOCUS9403</name>
</gene>
<dbReference type="Gene3D" id="1.10.238.10">
    <property type="entry name" value="EF-hand"/>
    <property type="match status" value="1"/>
</dbReference>
<dbReference type="GO" id="GO:0005509">
    <property type="term" value="F:calcium ion binding"/>
    <property type="evidence" value="ECO:0007669"/>
    <property type="project" value="InterPro"/>
</dbReference>
<keyword evidence="1" id="KW-0106">Calcium</keyword>
<dbReference type="EMBL" id="CAJNOC010001385">
    <property type="protein sequence ID" value="CAF0860287.1"/>
    <property type="molecule type" value="Genomic_DNA"/>
</dbReference>
<dbReference type="InterPro" id="IPR011992">
    <property type="entry name" value="EF-hand-dom_pair"/>
</dbReference>
<feature type="region of interest" description="Disordered" evidence="2">
    <location>
        <begin position="66"/>
        <end position="117"/>
    </location>
</feature>
<feature type="compositionally biased region" description="Pro residues" evidence="2">
    <location>
        <begin position="73"/>
        <end position="94"/>
    </location>
</feature>
<dbReference type="PROSITE" id="PS50222">
    <property type="entry name" value="EF_HAND_2"/>
    <property type="match status" value="1"/>
</dbReference>
<dbReference type="PROSITE" id="PS00018">
    <property type="entry name" value="EF_HAND_1"/>
    <property type="match status" value="1"/>
</dbReference>
<dbReference type="Proteomes" id="UP000663879">
    <property type="component" value="Unassembled WGS sequence"/>
</dbReference>
<keyword evidence="5" id="KW-1185">Reference proteome</keyword>
<sequence>MAYSNFRYAAGADNMIDFNEFLEITRQKYPHLDQQTLYEIAHEKFTLMDRNGDGKINYNEYANANIKENTPYGNPPPYYPPPPPHSNPYPPSHQPPQNFHQHYYPPPPPQPPQQPTIMPIIYGKQTAKQMVLNHVFKKIFK</sequence>